<dbReference type="EMBL" id="MU005959">
    <property type="protein sequence ID" value="KAF2863815.1"/>
    <property type="molecule type" value="Genomic_DNA"/>
</dbReference>
<dbReference type="OrthoDB" id="413361at2759"/>
<name>A0A6A7C9Y6_9PEZI</name>
<organism evidence="1 2">
    <name type="scientific">Piedraia hortae CBS 480.64</name>
    <dbReference type="NCBI Taxonomy" id="1314780"/>
    <lineage>
        <taxon>Eukaryota</taxon>
        <taxon>Fungi</taxon>
        <taxon>Dikarya</taxon>
        <taxon>Ascomycota</taxon>
        <taxon>Pezizomycotina</taxon>
        <taxon>Dothideomycetes</taxon>
        <taxon>Dothideomycetidae</taxon>
        <taxon>Capnodiales</taxon>
        <taxon>Piedraiaceae</taxon>
        <taxon>Piedraia</taxon>
    </lineage>
</organism>
<dbReference type="AlphaFoldDB" id="A0A6A7C9Y6"/>
<evidence type="ECO:0000313" key="2">
    <source>
        <dbReference type="Proteomes" id="UP000799421"/>
    </source>
</evidence>
<proteinExistence type="predicted"/>
<accession>A0A6A7C9Y6</accession>
<dbReference type="Proteomes" id="UP000799421">
    <property type="component" value="Unassembled WGS sequence"/>
</dbReference>
<keyword evidence="2" id="KW-1185">Reference proteome</keyword>
<gene>
    <name evidence="1" type="ORF">K470DRAFT_287202</name>
</gene>
<feature type="non-terminal residue" evidence="1">
    <location>
        <position position="1"/>
    </location>
</feature>
<sequence length="55" mass="6220">MAAIAESPKPLKVAMNTQEANLWRAAAEEEIQSLTDNHAMQIINRDDVPKDRKRC</sequence>
<evidence type="ECO:0000313" key="1">
    <source>
        <dbReference type="EMBL" id="KAF2863815.1"/>
    </source>
</evidence>
<protein>
    <submittedName>
        <fullName evidence="1">Uncharacterized protein</fullName>
    </submittedName>
</protein>
<reference evidence="1" key="1">
    <citation type="journal article" date="2020" name="Stud. Mycol.">
        <title>101 Dothideomycetes genomes: a test case for predicting lifestyles and emergence of pathogens.</title>
        <authorList>
            <person name="Haridas S."/>
            <person name="Albert R."/>
            <person name="Binder M."/>
            <person name="Bloem J."/>
            <person name="Labutti K."/>
            <person name="Salamov A."/>
            <person name="Andreopoulos B."/>
            <person name="Baker S."/>
            <person name="Barry K."/>
            <person name="Bills G."/>
            <person name="Bluhm B."/>
            <person name="Cannon C."/>
            <person name="Castanera R."/>
            <person name="Culley D."/>
            <person name="Daum C."/>
            <person name="Ezra D."/>
            <person name="Gonzalez J."/>
            <person name="Henrissat B."/>
            <person name="Kuo A."/>
            <person name="Liang C."/>
            <person name="Lipzen A."/>
            <person name="Lutzoni F."/>
            <person name="Magnuson J."/>
            <person name="Mondo S."/>
            <person name="Nolan M."/>
            <person name="Ohm R."/>
            <person name="Pangilinan J."/>
            <person name="Park H.-J."/>
            <person name="Ramirez L."/>
            <person name="Alfaro M."/>
            <person name="Sun H."/>
            <person name="Tritt A."/>
            <person name="Yoshinaga Y."/>
            <person name="Zwiers L.-H."/>
            <person name="Turgeon B."/>
            <person name="Goodwin S."/>
            <person name="Spatafora J."/>
            <person name="Crous P."/>
            <person name="Grigoriev I."/>
        </authorList>
    </citation>
    <scope>NUCLEOTIDE SEQUENCE</scope>
    <source>
        <strain evidence="1">CBS 480.64</strain>
    </source>
</reference>